<reference evidence="3 4" key="1">
    <citation type="submission" date="2020-06" db="EMBL/GenBank/DDBJ databases">
        <title>Actinomadura xiongansis sp. nov., isolated from soil of Baiyangdian.</title>
        <authorList>
            <person name="Zhang X."/>
        </authorList>
    </citation>
    <scope>NUCLEOTIDE SEQUENCE [LARGE SCALE GENOMIC DNA]</scope>
    <source>
        <strain evidence="3 4">HBUM206468</strain>
    </source>
</reference>
<dbReference type="InterPro" id="IPR012338">
    <property type="entry name" value="Beta-lactam/transpept-like"/>
</dbReference>
<dbReference type="InterPro" id="IPR045155">
    <property type="entry name" value="Beta-lactam_cat"/>
</dbReference>
<dbReference type="Proteomes" id="UP000805614">
    <property type="component" value="Unassembled WGS sequence"/>
</dbReference>
<dbReference type="PANTHER" id="PTHR35333">
    <property type="entry name" value="BETA-LACTAMASE"/>
    <property type="match status" value="1"/>
</dbReference>
<dbReference type="RefSeq" id="WP_187243590.1">
    <property type="nucleotide sequence ID" value="NZ_BAAAOK010000013.1"/>
</dbReference>
<sequence length="337" mass="35571">MMLRRARQALANRVRRPRPSWRSAALHAGLSILVVIVLGAGTVEYTAARSRAVPDPSSSVAAPARTPTPAPTPIPTPTPTPTLTSASTRRLSASERTRLTRDLDRYLDDRSGQVSASIRDLATGLTYGYNTRLRTAAASIVKVDILAALLLQAQRKKRRLTASERSLATRMIRVSDNGAAAELWNRIGGSSGLATANSRLGLRDTTPGPGGYWGSTTTSVADQIRILRALTSSDSPLSAAGRRYALGLMADVDSTQSWGVSAAAGDGDTTALKNGWLPRQRDGGRWTINSIGRVRGSGHDYLIAVLSKGNASMAEGVATVEHVAALVSRAVSEAVAP</sequence>
<feature type="compositionally biased region" description="Low complexity" evidence="1">
    <location>
        <begin position="56"/>
        <end position="65"/>
    </location>
</feature>
<feature type="domain" description="Beta-lactamase class A catalytic" evidence="2">
    <location>
        <begin position="165"/>
        <end position="306"/>
    </location>
</feature>
<organism evidence="3 4">
    <name type="scientific">Actinomadura alba</name>
    <dbReference type="NCBI Taxonomy" id="406431"/>
    <lineage>
        <taxon>Bacteria</taxon>
        <taxon>Bacillati</taxon>
        <taxon>Actinomycetota</taxon>
        <taxon>Actinomycetes</taxon>
        <taxon>Streptosporangiales</taxon>
        <taxon>Thermomonosporaceae</taxon>
        <taxon>Actinomadura</taxon>
    </lineage>
</organism>
<accession>A0ABR7LP11</accession>
<feature type="compositionally biased region" description="Low complexity" evidence="1">
    <location>
        <begin position="81"/>
        <end position="91"/>
    </location>
</feature>
<protein>
    <submittedName>
        <fullName evidence="3">Serine hydrolase</fullName>
    </submittedName>
</protein>
<keyword evidence="3" id="KW-0378">Hydrolase</keyword>
<evidence type="ECO:0000256" key="1">
    <source>
        <dbReference type="SAM" id="MobiDB-lite"/>
    </source>
</evidence>
<keyword evidence="4" id="KW-1185">Reference proteome</keyword>
<dbReference type="Pfam" id="PF13354">
    <property type="entry name" value="Beta-lactamase2"/>
    <property type="match status" value="1"/>
</dbReference>
<dbReference type="EMBL" id="JABVEC010000009">
    <property type="protein sequence ID" value="MBC6466566.1"/>
    <property type="molecule type" value="Genomic_DNA"/>
</dbReference>
<dbReference type="GO" id="GO:0016787">
    <property type="term" value="F:hydrolase activity"/>
    <property type="evidence" value="ECO:0007669"/>
    <property type="project" value="UniProtKB-KW"/>
</dbReference>
<comment type="caution">
    <text evidence="3">The sequence shown here is derived from an EMBL/GenBank/DDBJ whole genome shotgun (WGS) entry which is preliminary data.</text>
</comment>
<gene>
    <name evidence="3" type="ORF">HKK74_13780</name>
</gene>
<evidence type="ECO:0000313" key="3">
    <source>
        <dbReference type="EMBL" id="MBC6466566.1"/>
    </source>
</evidence>
<name>A0ABR7LP11_9ACTN</name>
<dbReference type="Gene3D" id="3.40.710.10">
    <property type="entry name" value="DD-peptidase/beta-lactamase superfamily"/>
    <property type="match status" value="1"/>
</dbReference>
<feature type="region of interest" description="Disordered" evidence="1">
    <location>
        <begin position="49"/>
        <end position="95"/>
    </location>
</feature>
<dbReference type="InterPro" id="IPR000871">
    <property type="entry name" value="Beta-lactam_class-A"/>
</dbReference>
<dbReference type="SUPFAM" id="SSF56601">
    <property type="entry name" value="beta-lactamase/transpeptidase-like"/>
    <property type="match status" value="1"/>
</dbReference>
<dbReference type="PANTHER" id="PTHR35333:SF3">
    <property type="entry name" value="BETA-LACTAMASE-TYPE TRANSPEPTIDASE FOLD CONTAINING PROTEIN"/>
    <property type="match status" value="1"/>
</dbReference>
<proteinExistence type="predicted"/>
<evidence type="ECO:0000259" key="2">
    <source>
        <dbReference type="Pfam" id="PF13354"/>
    </source>
</evidence>
<evidence type="ECO:0000313" key="4">
    <source>
        <dbReference type="Proteomes" id="UP000805614"/>
    </source>
</evidence>
<feature type="compositionally biased region" description="Pro residues" evidence="1">
    <location>
        <begin position="66"/>
        <end position="80"/>
    </location>
</feature>